<feature type="region of interest" description="Disordered" evidence="13">
    <location>
        <begin position="62"/>
        <end position="91"/>
    </location>
</feature>
<evidence type="ECO:0000256" key="7">
    <source>
        <dbReference type="ARBA" id="ARBA00023295"/>
    </source>
</evidence>
<evidence type="ECO:0000256" key="4">
    <source>
        <dbReference type="ARBA" id="ARBA00022525"/>
    </source>
</evidence>
<comment type="subcellular location">
    <subcellularLocation>
        <location evidence="1">Secreted</location>
        <location evidence="1">Cell wall</location>
    </subcellularLocation>
</comment>
<protein>
    <recommendedName>
        <fullName evidence="9">Probable beta-glucosidase btgE</fullName>
    </recommendedName>
    <alternativeName>
        <fullName evidence="10">Beta-D-glucoside glucohydrolase btgE</fullName>
    </alternativeName>
    <alternativeName>
        <fullName evidence="12">Cellobiase btgE</fullName>
    </alternativeName>
    <alternativeName>
        <fullName evidence="11">Gentiobiase btgE</fullName>
    </alternativeName>
</protein>
<evidence type="ECO:0000256" key="5">
    <source>
        <dbReference type="ARBA" id="ARBA00022729"/>
    </source>
</evidence>
<dbReference type="RefSeq" id="XP_066700237.1">
    <property type="nucleotide sequence ID" value="XM_066844125.1"/>
</dbReference>
<evidence type="ECO:0000256" key="13">
    <source>
        <dbReference type="SAM" id="MobiDB-lite"/>
    </source>
</evidence>
<dbReference type="PANTHER" id="PTHR16631">
    <property type="entry name" value="GLUCAN 1,3-BETA-GLUCOSIDASE"/>
    <property type="match status" value="1"/>
</dbReference>
<evidence type="ECO:0000256" key="1">
    <source>
        <dbReference type="ARBA" id="ARBA00004191"/>
    </source>
</evidence>
<dbReference type="InterPro" id="IPR017853">
    <property type="entry name" value="GH"/>
</dbReference>
<evidence type="ECO:0000256" key="9">
    <source>
        <dbReference type="ARBA" id="ARBA00039284"/>
    </source>
</evidence>
<dbReference type="Proteomes" id="UP001391051">
    <property type="component" value="Unassembled WGS sequence"/>
</dbReference>
<evidence type="ECO:0000313" key="14">
    <source>
        <dbReference type="EMBL" id="KAK7952175.1"/>
    </source>
</evidence>
<dbReference type="GO" id="GO:0016787">
    <property type="term" value="F:hydrolase activity"/>
    <property type="evidence" value="ECO:0007669"/>
    <property type="project" value="UniProtKB-KW"/>
</dbReference>
<feature type="region of interest" description="Disordered" evidence="13">
    <location>
        <begin position="258"/>
        <end position="315"/>
    </location>
</feature>
<keyword evidence="3" id="KW-0134">Cell wall</keyword>
<comment type="similarity">
    <text evidence="2">Belongs to the glycosyl hydrolase 17 family.</text>
</comment>
<accession>A0ABR1QDX8</accession>
<evidence type="ECO:0000256" key="8">
    <source>
        <dbReference type="ARBA" id="ARBA00024983"/>
    </source>
</evidence>
<comment type="function">
    <text evidence="8">Beta-glucosidases are one of a number of cellulolytic enzymes involved in the degradation of cellulosic biomass. Catalyzes the last step releasing glucose from the inhibitory cellobiose.</text>
</comment>
<sequence length="581" mass="60821">MKGTYAVAATAALAGAASAAAHRRHAHDVFHGLEKKDADNGTCVPECTTIYSTWYGEATLHNPHPAPAPSTTSKPIAALSTPSSAPPKPTTTEVAVVPTPAPQLCPTPGVYTFPATTITVDKTTTVCGASMTSVPKGTHTLGGVTTGVTGATTITVPYATVKTSEGVTTSTIDITTTFCPAAGTYTIGKHTTVLTEDSTIAVPSITSYLPGTYTRPEVQTTITKTNDVIYCPYENVKPTEAPKPPGCHCPGFQPPAATAPASNPRLPTPGFQPPASTGPVYSAVPQVPASSAEQPKPKPKPTHTPSKGNGNAPWAMTYTPYAQDGNCKTKDAVMKDIEALSKAGITTVRTYSTDCDTLPNVGAACKTYGVKMIIGIFIDAPHCSANNPTVSEQINAIKNWGQYDLVDIISIGNEAMLNGYCTAGEIAGLIHTCKETFSGYTGGYTTADTLGAWQMTGVAETLCGLIEYPAANIHPFFNAQTTAEQAGTFVKSQMQILSGICGVPGKCYETGWPSQGKCMGAACPGKVEQETAVTNILKEVPSDVVLFSLEDDLWKSDQTECACERSWGCKDILKTMINLSL</sequence>
<dbReference type="EMBL" id="JAQQWE010000005">
    <property type="protein sequence ID" value="KAK7952175.1"/>
    <property type="molecule type" value="Genomic_DNA"/>
</dbReference>
<proteinExistence type="inferred from homology"/>
<keyword evidence="15" id="KW-1185">Reference proteome</keyword>
<evidence type="ECO:0000256" key="12">
    <source>
        <dbReference type="ARBA" id="ARBA00042762"/>
    </source>
</evidence>
<keyword evidence="4" id="KW-0964">Secreted</keyword>
<dbReference type="InterPro" id="IPR050732">
    <property type="entry name" value="Beta-glucan_modifiers"/>
</dbReference>
<reference evidence="14 15" key="1">
    <citation type="submission" date="2023-01" db="EMBL/GenBank/DDBJ databases">
        <title>Analysis of 21 Apiospora genomes using comparative genomics revels a genus with tremendous synthesis potential of carbohydrate active enzymes and secondary metabolites.</title>
        <authorList>
            <person name="Sorensen T."/>
        </authorList>
    </citation>
    <scope>NUCLEOTIDE SEQUENCE [LARGE SCALE GENOMIC DNA]</scope>
    <source>
        <strain evidence="14 15">CBS 24483</strain>
    </source>
</reference>
<dbReference type="Gene3D" id="3.20.20.80">
    <property type="entry name" value="Glycosidases"/>
    <property type="match status" value="1"/>
</dbReference>
<keyword evidence="7" id="KW-0326">Glycosidase</keyword>
<dbReference type="PANTHER" id="PTHR16631:SF24">
    <property type="entry name" value="FAMILY 17 GLUCOSIDASE SCW11-RELATED"/>
    <property type="match status" value="1"/>
</dbReference>
<evidence type="ECO:0000256" key="2">
    <source>
        <dbReference type="ARBA" id="ARBA00008773"/>
    </source>
</evidence>
<name>A0ABR1QDX8_9PEZI</name>
<keyword evidence="6 14" id="KW-0378">Hydrolase</keyword>
<evidence type="ECO:0000256" key="3">
    <source>
        <dbReference type="ARBA" id="ARBA00022512"/>
    </source>
</evidence>
<comment type="caution">
    <text evidence="14">The sequence shown here is derived from an EMBL/GenBank/DDBJ whole genome shotgun (WGS) entry which is preliminary data.</text>
</comment>
<dbReference type="SUPFAM" id="SSF51445">
    <property type="entry name" value="(Trans)glycosidases"/>
    <property type="match status" value="1"/>
</dbReference>
<evidence type="ECO:0000256" key="6">
    <source>
        <dbReference type="ARBA" id="ARBA00022801"/>
    </source>
</evidence>
<evidence type="ECO:0000313" key="15">
    <source>
        <dbReference type="Proteomes" id="UP001391051"/>
    </source>
</evidence>
<gene>
    <name evidence="14" type="ORF">PG986_007903</name>
</gene>
<dbReference type="GeneID" id="92077187"/>
<evidence type="ECO:0000256" key="10">
    <source>
        <dbReference type="ARBA" id="ARBA00041495"/>
    </source>
</evidence>
<keyword evidence="5" id="KW-0732">Signal</keyword>
<organism evidence="14 15">
    <name type="scientific">Apiospora aurea</name>
    <dbReference type="NCBI Taxonomy" id="335848"/>
    <lineage>
        <taxon>Eukaryota</taxon>
        <taxon>Fungi</taxon>
        <taxon>Dikarya</taxon>
        <taxon>Ascomycota</taxon>
        <taxon>Pezizomycotina</taxon>
        <taxon>Sordariomycetes</taxon>
        <taxon>Xylariomycetidae</taxon>
        <taxon>Amphisphaeriales</taxon>
        <taxon>Apiosporaceae</taxon>
        <taxon>Apiospora</taxon>
    </lineage>
</organism>
<evidence type="ECO:0000256" key="11">
    <source>
        <dbReference type="ARBA" id="ARBA00041516"/>
    </source>
</evidence>